<reference evidence="5 6" key="1">
    <citation type="journal article" date="2009" name="Int. J. Syst. Evol. Microbiol.">
        <title>Paenibacillus contaminans sp. nov., isolated from a contaminated laboratory plate.</title>
        <authorList>
            <person name="Chou J.H."/>
            <person name="Lee J.H."/>
            <person name="Lin M.C."/>
            <person name="Chang P.S."/>
            <person name="Arun A.B."/>
            <person name="Young C.C."/>
            <person name="Chen W.M."/>
        </authorList>
    </citation>
    <scope>NUCLEOTIDE SEQUENCE [LARGE SCALE GENOMIC DNA]</scope>
    <source>
        <strain evidence="5 6">CKOBP-6</strain>
    </source>
</reference>
<dbReference type="InterPro" id="IPR037923">
    <property type="entry name" value="HTH-like"/>
</dbReference>
<dbReference type="PROSITE" id="PS00041">
    <property type="entry name" value="HTH_ARAC_FAMILY_1"/>
    <property type="match status" value="1"/>
</dbReference>
<accession>A0A329LZM7</accession>
<dbReference type="SUPFAM" id="SSF46689">
    <property type="entry name" value="Homeodomain-like"/>
    <property type="match status" value="1"/>
</dbReference>
<dbReference type="EMBL" id="QMFB01000030">
    <property type="protein sequence ID" value="RAV13331.1"/>
    <property type="molecule type" value="Genomic_DNA"/>
</dbReference>
<keyword evidence="2" id="KW-0238">DNA-binding</keyword>
<comment type="caution">
    <text evidence="5">The sequence shown here is derived from an EMBL/GenBank/DDBJ whole genome shotgun (WGS) entry which is preliminary data.</text>
</comment>
<dbReference type="PANTHER" id="PTHR43280">
    <property type="entry name" value="ARAC-FAMILY TRANSCRIPTIONAL REGULATOR"/>
    <property type="match status" value="1"/>
</dbReference>
<organism evidence="5 6">
    <name type="scientific">Paenibacillus contaminans</name>
    <dbReference type="NCBI Taxonomy" id="450362"/>
    <lineage>
        <taxon>Bacteria</taxon>
        <taxon>Bacillati</taxon>
        <taxon>Bacillota</taxon>
        <taxon>Bacilli</taxon>
        <taxon>Bacillales</taxon>
        <taxon>Paenibacillaceae</taxon>
        <taxon>Paenibacillus</taxon>
    </lineage>
</organism>
<dbReference type="Gene3D" id="2.60.120.280">
    <property type="entry name" value="Regulatory protein AraC"/>
    <property type="match status" value="1"/>
</dbReference>
<evidence type="ECO:0000256" key="1">
    <source>
        <dbReference type="ARBA" id="ARBA00023015"/>
    </source>
</evidence>
<dbReference type="InterPro" id="IPR020449">
    <property type="entry name" value="Tscrpt_reg_AraC-type_HTH"/>
</dbReference>
<dbReference type="Pfam" id="PF02311">
    <property type="entry name" value="AraC_binding"/>
    <property type="match status" value="1"/>
</dbReference>
<dbReference type="PANTHER" id="PTHR43280:SF28">
    <property type="entry name" value="HTH-TYPE TRANSCRIPTIONAL ACTIVATOR RHAS"/>
    <property type="match status" value="1"/>
</dbReference>
<keyword evidence="3" id="KW-0804">Transcription</keyword>
<evidence type="ECO:0000256" key="2">
    <source>
        <dbReference type="ARBA" id="ARBA00023125"/>
    </source>
</evidence>
<dbReference type="InterPro" id="IPR009057">
    <property type="entry name" value="Homeodomain-like_sf"/>
</dbReference>
<sequence>MQYNGGLSSMTKLLDYMISPIPIRIEELKLDSSLLRIKGLTVSQFGHLPGRTLRTKGITHNQWAFTYIVRGKGFYQVDNGPIQKLEAGSLFWEWPGTTFRYGPEEEAGWDEYYVTFNGSRVQEWLDNKLLQTDSVYRIGVNNTWIRKIETIGDYIESGIPENGDRAAMLLESLVYDFCIANEGIKSGSRPSRKPEFVLQVLEDIANNLYQPWDEGQAMERNHLSRSTLRRIVLQNTGYPLNEYVNRLKITEAKKLLRLTELQIKEIAQMLGYEDNAYFSRLFKKYTGTSANQFRNNLN</sequence>
<evidence type="ECO:0000313" key="5">
    <source>
        <dbReference type="EMBL" id="RAV13331.1"/>
    </source>
</evidence>
<protein>
    <submittedName>
        <fullName evidence="5">AraC family transcriptional regulator</fullName>
    </submittedName>
</protein>
<dbReference type="GO" id="GO:0043565">
    <property type="term" value="F:sequence-specific DNA binding"/>
    <property type="evidence" value="ECO:0007669"/>
    <property type="project" value="InterPro"/>
</dbReference>
<dbReference type="InterPro" id="IPR018062">
    <property type="entry name" value="HTH_AraC-typ_CS"/>
</dbReference>
<dbReference type="PRINTS" id="PR00032">
    <property type="entry name" value="HTHARAC"/>
</dbReference>
<feature type="domain" description="HTH araC/xylS-type" evidence="4">
    <location>
        <begin position="198"/>
        <end position="296"/>
    </location>
</feature>
<dbReference type="Gene3D" id="1.10.10.60">
    <property type="entry name" value="Homeodomain-like"/>
    <property type="match status" value="1"/>
</dbReference>
<dbReference type="PROSITE" id="PS01124">
    <property type="entry name" value="HTH_ARAC_FAMILY_2"/>
    <property type="match status" value="1"/>
</dbReference>
<dbReference type="InterPro" id="IPR003313">
    <property type="entry name" value="AraC-bd"/>
</dbReference>
<proteinExistence type="predicted"/>
<keyword evidence="1" id="KW-0805">Transcription regulation</keyword>
<dbReference type="Pfam" id="PF12833">
    <property type="entry name" value="HTH_18"/>
    <property type="match status" value="1"/>
</dbReference>
<dbReference type="GO" id="GO:0003700">
    <property type="term" value="F:DNA-binding transcription factor activity"/>
    <property type="evidence" value="ECO:0007669"/>
    <property type="project" value="InterPro"/>
</dbReference>
<evidence type="ECO:0000256" key="3">
    <source>
        <dbReference type="ARBA" id="ARBA00023163"/>
    </source>
</evidence>
<evidence type="ECO:0000313" key="6">
    <source>
        <dbReference type="Proteomes" id="UP000250369"/>
    </source>
</evidence>
<dbReference type="SUPFAM" id="SSF51215">
    <property type="entry name" value="Regulatory protein AraC"/>
    <property type="match status" value="1"/>
</dbReference>
<keyword evidence="6" id="KW-1185">Reference proteome</keyword>
<dbReference type="AlphaFoldDB" id="A0A329LZM7"/>
<dbReference type="InterPro" id="IPR018060">
    <property type="entry name" value="HTH_AraC"/>
</dbReference>
<evidence type="ECO:0000259" key="4">
    <source>
        <dbReference type="PROSITE" id="PS01124"/>
    </source>
</evidence>
<name>A0A329LZM7_9BACL</name>
<dbReference type="Proteomes" id="UP000250369">
    <property type="component" value="Unassembled WGS sequence"/>
</dbReference>
<gene>
    <name evidence="5" type="ORF">DQG23_33535</name>
</gene>
<dbReference type="SMART" id="SM00342">
    <property type="entry name" value="HTH_ARAC"/>
    <property type="match status" value="1"/>
</dbReference>